<name>A0AAJ7FCK0_CEPCN</name>
<evidence type="ECO:0000259" key="13">
    <source>
        <dbReference type="PROSITE" id="PS51910"/>
    </source>
</evidence>
<sequence>MNLSVIMCIMTTLLGPALGEVMICYFGSWATYRPGRGNFQVSNIDPSLCTHYIYAFIGAAANGDIFSLDPWNDLPDNGGKNNIGKFVALKNTKTAPKVLAGIGGWNAASTNFTIIVNNRHYREKFVKNLITFLEKYNFDGLDVAWDYPAQNGGRPADRKTFIVFANEVKAAFVKKGLLVTVAVGAAEDLAIPSYEIAALSKAVDYINVMTFDMVGATFSTIVGHHAPLAPASYQANSSRLMHNNVKSSLSFWMKRGAPASKLVLGLPLYGRTFTLAHVTLTTPGSPSAGPGHPGPYTREAGSMGFNELCNKQKGGNWTTVWYKEQSVPYAFRGSQWVGFDNTRSLTTKINYAKKLGLAGIMFWSIETDDFTGNCGHGRYPLLRASKKALNSITTSEGDEDDGQD</sequence>
<dbReference type="SUPFAM" id="SSF51445">
    <property type="entry name" value="(Trans)glycosidases"/>
    <property type="match status" value="1"/>
</dbReference>
<dbReference type="GO" id="GO:0000272">
    <property type="term" value="P:polysaccharide catabolic process"/>
    <property type="evidence" value="ECO:0007669"/>
    <property type="project" value="UniProtKB-KW"/>
</dbReference>
<keyword evidence="6" id="KW-0378">Hydrolase</keyword>
<evidence type="ECO:0000256" key="6">
    <source>
        <dbReference type="ARBA" id="ARBA00022801"/>
    </source>
</evidence>
<dbReference type="InterPro" id="IPR050314">
    <property type="entry name" value="Glycosyl_Hydrlase_18"/>
</dbReference>
<protein>
    <recommendedName>
        <fullName evidence="3">chitinase</fullName>
        <ecNumber evidence="3">3.2.1.14</ecNumber>
    </recommendedName>
</protein>
<keyword evidence="11" id="KW-0624">Polysaccharide degradation</keyword>
<dbReference type="GO" id="GO:0008061">
    <property type="term" value="F:chitin binding"/>
    <property type="evidence" value="ECO:0007669"/>
    <property type="project" value="UniProtKB-KW"/>
</dbReference>
<dbReference type="GO" id="GO:0008843">
    <property type="term" value="F:endochitinase activity"/>
    <property type="evidence" value="ECO:0007669"/>
    <property type="project" value="UniProtKB-EC"/>
</dbReference>
<evidence type="ECO:0000256" key="8">
    <source>
        <dbReference type="ARBA" id="ARBA00023157"/>
    </source>
</evidence>
<accession>A0AAJ7FCK0</accession>
<comment type="catalytic activity">
    <reaction evidence="1">
        <text>Random endo-hydrolysis of N-acetyl-beta-D-glucosaminide (1-&gt;4)-beta-linkages in chitin and chitodextrins.</text>
        <dbReference type="EC" id="3.2.1.14"/>
    </reaction>
</comment>
<feature type="chain" id="PRO_5042521483" description="chitinase" evidence="12">
    <location>
        <begin position="20"/>
        <end position="404"/>
    </location>
</feature>
<evidence type="ECO:0000256" key="4">
    <source>
        <dbReference type="ARBA" id="ARBA00022669"/>
    </source>
</evidence>
<dbReference type="Gene3D" id="3.10.50.10">
    <property type="match status" value="1"/>
</dbReference>
<dbReference type="FunFam" id="3.10.50.10:FF:000004">
    <property type="entry name" value="Chitinase 5"/>
    <property type="match status" value="1"/>
</dbReference>
<feature type="domain" description="GH18" evidence="13">
    <location>
        <begin position="20"/>
        <end position="392"/>
    </location>
</feature>
<evidence type="ECO:0000256" key="5">
    <source>
        <dbReference type="ARBA" id="ARBA00022729"/>
    </source>
</evidence>
<dbReference type="Pfam" id="PF00704">
    <property type="entry name" value="Glyco_hydro_18"/>
    <property type="match status" value="1"/>
</dbReference>
<evidence type="ECO:0000256" key="3">
    <source>
        <dbReference type="ARBA" id="ARBA00012729"/>
    </source>
</evidence>
<reference evidence="15" key="1">
    <citation type="submission" date="2025-08" db="UniProtKB">
        <authorList>
            <consortium name="RefSeq"/>
        </authorList>
    </citation>
    <scope>IDENTIFICATION</scope>
</reference>
<dbReference type="InterPro" id="IPR001223">
    <property type="entry name" value="Glyco_hydro18_cat"/>
</dbReference>
<keyword evidence="14" id="KW-1185">Reference proteome</keyword>
<dbReference type="CDD" id="cd02872">
    <property type="entry name" value="GH18_chitolectin_chitotriosidase"/>
    <property type="match status" value="1"/>
</dbReference>
<dbReference type="SMART" id="SM00636">
    <property type="entry name" value="Glyco_18"/>
    <property type="match status" value="1"/>
</dbReference>
<dbReference type="InterPro" id="IPR029070">
    <property type="entry name" value="Chitinase_insertion_sf"/>
</dbReference>
<dbReference type="InterPro" id="IPR011583">
    <property type="entry name" value="Chitinase_II/V-like_cat"/>
</dbReference>
<gene>
    <name evidence="15" type="primary">LOC107262925</name>
</gene>
<keyword evidence="7" id="KW-0146">Chitin degradation</keyword>
<evidence type="ECO:0000313" key="15">
    <source>
        <dbReference type="RefSeq" id="XP_015585090.1"/>
    </source>
</evidence>
<evidence type="ECO:0000256" key="12">
    <source>
        <dbReference type="SAM" id="SignalP"/>
    </source>
</evidence>
<dbReference type="Gene3D" id="3.20.20.80">
    <property type="entry name" value="Glycosidases"/>
    <property type="match status" value="1"/>
</dbReference>
<keyword evidence="4" id="KW-0147">Chitin-binding</keyword>
<evidence type="ECO:0000256" key="11">
    <source>
        <dbReference type="ARBA" id="ARBA00023326"/>
    </source>
</evidence>
<organism evidence="14 15">
    <name type="scientific">Cephus cinctus</name>
    <name type="common">Wheat stem sawfly</name>
    <dbReference type="NCBI Taxonomy" id="211228"/>
    <lineage>
        <taxon>Eukaryota</taxon>
        <taxon>Metazoa</taxon>
        <taxon>Ecdysozoa</taxon>
        <taxon>Arthropoda</taxon>
        <taxon>Hexapoda</taxon>
        <taxon>Insecta</taxon>
        <taxon>Pterygota</taxon>
        <taxon>Neoptera</taxon>
        <taxon>Endopterygota</taxon>
        <taxon>Hymenoptera</taxon>
        <taxon>Cephoidea</taxon>
        <taxon>Cephidae</taxon>
        <taxon>Cephus</taxon>
    </lineage>
</organism>
<evidence type="ECO:0000256" key="10">
    <source>
        <dbReference type="ARBA" id="ARBA00023295"/>
    </source>
</evidence>
<dbReference type="PANTHER" id="PTHR11177">
    <property type="entry name" value="CHITINASE"/>
    <property type="match status" value="1"/>
</dbReference>
<dbReference type="SUPFAM" id="SSF54556">
    <property type="entry name" value="Chitinase insertion domain"/>
    <property type="match status" value="1"/>
</dbReference>
<evidence type="ECO:0000256" key="2">
    <source>
        <dbReference type="ARBA" id="ARBA00009121"/>
    </source>
</evidence>
<dbReference type="RefSeq" id="XP_015585090.1">
    <property type="nucleotide sequence ID" value="XM_015729604.2"/>
</dbReference>
<evidence type="ECO:0000313" key="14">
    <source>
        <dbReference type="Proteomes" id="UP000694920"/>
    </source>
</evidence>
<dbReference type="GeneID" id="107262925"/>
<dbReference type="Proteomes" id="UP000694920">
    <property type="component" value="Unplaced"/>
</dbReference>
<dbReference type="AlphaFoldDB" id="A0AAJ7FCK0"/>
<dbReference type="KEGG" id="ccin:107262925"/>
<dbReference type="PANTHER" id="PTHR11177:SF360">
    <property type="entry name" value="CHITINASE 4-RELATED"/>
    <property type="match status" value="1"/>
</dbReference>
<proteinExistence type="inferred from homology"/>
<keyword evidence="9" id="KW-0119">Carbohydrate metabolism</keyword>
<evidence type="ECO:0000256" key="9">
    <source>
        <dbReference type="ARBA" id="ARBA00023277"/>
    </source>
</evidence>
<dbReference type="InterPro" id="IPR017853">
    <property type="entry name" value="GH"/>
</dbReference>
<dbReference type="EC" id="3.2.1.14" evidence="3"/>
<keyword evidence="5 12" id="KW-0732">Signal</keyword>
<evidence type="ECO:0000256" key="1">
    <source>
        <dbReference type="ARBA" id="ARBA00000822"/>
    </source>
</evidence>
<dbReference type="GO" id="GO:0005576">
    <property type="term" value="C:extracellular region"/>
    <property type="evidence" value="ECO:0007669"/>
    <property type="project" value="TreeGrafter"/>
</dbReference>
<comment type="similarity">
    <text evidence="2">Belongs to the glycosyl hydrolase 18 family. Chitinase class II subfamily.</text>
</comment>
<evidence type="ECO:0000256" key="7">
    <source>
        <dbReference type="ARBA" id="ARBA00023024"/>
    </source>
</evidence>
<dbReference type="PROSITE" id="PS51910">
    <property type="entry name" value="GH18_2"/>
    <property type="match status" value="1"/>
</dbReference>
<keyword evidence="10" id="KW-0326">Glycosidase</keyword>
<keyword evidence="8" id="KW-1015">Disulfide bond</keyword>
<feature type="signal peptide" evidence="12">
    <location>
        <begin position="1"/>
        <end position="19"/>
    </location>
</feature>
<dbReference type="GO" id="GO:0006032">
    <property type="term" value="P:chitin catabolic process"/>
    <property type="evidence" value="ECO:0007669"/>
    <property type="project" value="UniProtKB-KW"/>
</dbReference>